<feature type="region of interest" description="Disordered" evidence="1">
    <location>
        <begin position="1"/>
        <end position="44"/>
    </location>
</feature>
<dbReference type="EMBL" id="CM000362">
    <property type="protein sequence ID" value="EDX06320.1"/>
    <property type="molecule type" value="Genomic_DNA"/>
</dbReference>
<evidence type="ECO:0000313" key="3">
    <source>
        <dbReference type="Proteomes" id="UP000000304"/>
    </source>
</evidence>
<keyword evidence="3" id="KW-1185">Reference proteome</keyword>
<dbReference type="Proteomes" id="UP000000304">
    <property type="component" value="Chromosome 2R"/>
</dbReference>
<dbReference type="AlphaFoldDB" id="B4QH66"/>
<protein>
    <submittedName>
        <fullName evidence="2">GD10645</fullName>
    </submittedName>
</protein>
<dbReference type="HOGENOM" id="CLU_3227366_0_0_1"/>
<proteinExistence type="predicted"/>
<feature type="non-terminal residue" evidence="2">
    <location>
        <position position="1"/>
    </location>
</feature>
<accession>B4QH66</accession>
<organism evidence="2 3">
    <name type="scientific">Drosophila simulans</name>
    <name type="common">Fruit fly</name>
    <dbReference type="NCBI Taxonomy" id="7240"/>
    <lineage>
        <taxon>Eukaryota</taxon>
        <taxon>Metazoa</taxon>
        <taxon>Ecdysozoa</taxon>
        <taxon>Arthropoda</taxon>
        <taxon>Hexapoda</taxon>
        <taxon>Insecta</taxon>
        <taxon>Pterygota</taxon>
        <taxon>Neoptera</taxon>
        <taxon>Endopterygota</taxon>
        <taxon>Diptera</taxon>
        <taxon>Brachycera</taxon>
        <taxon>Muscomorpha</taxon>
        <taxon>Ephydroidea</taxon>
        <taxon>Drosophilidae</taxon>
        <taxon>Drosophila</taxon>
        <taxon>Sophophora</taxon>
    </lineage>
</organism>
<sequence>LLVPRPAGPTIKAIKAQEKSSDVASHKRKSATDAQIQIAGNPYS</sequence>
<gene>
    <name evidence="2" type="primary">Dsim\GD10645</name>
    <name evidence="2" type="ORF">Dsim_GD10645</name>
</gene>
<name>B4QH66_DROSI</name>
<reference evidence="2 3" key="1">
    <citation type="journal article" date="2007" name="Nature">
        <title>Evolution of genes and genomes on the Drosophila phylogeny.</title>
        <authorList>
            <consortium name="Drosophila 12 Genomes Consortium"/>
            <person name="Clark A.G."/>
            <person name="Eisen M.B."/>
            <person name="Smith D.R."/>
            <person name="Bergman C.M."/>
            <person name="Oliver B."/>
            <person name="Markow T.A."/>
            <person name="Kaufman T.C."/>
            <person name="Kellis M."/>
            <person name="Gelbart W."/>
            <person name="Iyer V.N."/>
            <person name="Pollard D.A."/>
            <person name="Sackton T.B."/>
            <person name="Larracuente A.M."/>
            <person name="Singh N.D."/>
            <person name="Abad J.P."/>
            <person name="Abt D.N."/>
            <person name="Adryan B."/>
            <person name="Aguade M."/>
            <person name="Akashi H."/>
            <person name="Anderson W.W."/>
            <person name="Aquadro C.F."/>
            <person name="Ardell D.H."/>
            <person name="Arguello R."/>
            <person name="Artieri C.G."/>
            <person name="Barbash D.A."/>
            <person name="Barker D."/>
            <person name="Barsanti P."/>
            <person name="Batterham P."/>
            <person name="Batzoglou S."/>
            <person name="Begun D."/>
            <person name="Bhutkar A."/>
            <person name="Blanco E."/>
            <person name="Bosak S.A."/>
            <person name="Bradley R.K."/>
            <person name="Brand A.D."/>
            <person name="Brent M.R."/>
            <person name="Brooks A.N."/>
            <person name="Brown R.H."/>
            <person name="Butlin R.K."/>
            <person name="Caggese C."/>
            <person name="Calvi B.R."/>
            <person name="Bernardo de Carvalho A."/>
            <person name="Caspi A."/>
            <person name="Castrezana S."/>
            <person name="Celniker S.E."/>
            <person name="Chang J.L."/>
            <person name="Chapple C."/>
            <person name="Chatterji S."/>
            <person name="Chinwalla A."/>
            <person name="Civetta A."/>
            <person name="Clifton S.W."/>
            <person name="Comeron J.M."/>
            <person name="Costello J.C."/>
            <person name="Coyne J.A."/>
            <person name="Daub J."/>
            <person name="David R.G."/>
            <person name="Delcher A.L."/>
            <person name="Delehaunty K."/>
            <person name="Do C.B."/>
            <person name="Ebling H."/>
            <person name="Edwards K."/>
            <person name="Eickbush T."/>
            <person name="Evans J.D."/>
            <person name="Filipski A."/>
            <person name="Findeiss S."/>
            <person name="Freyhult E."/>
            <person name="Fulton L."/>
            <person name="Fulton R."/>
            <person name="Garcia A.C."/>
            <person name="Gardiner A."/>
            <person name="Garfield D.A."/>
            <person name="Garvin B.E."/>
            <person name="Gibson G."/>
            <person name="Gilbert D."/>
            <person name="Gnerre S."/>
            <person name="Godfrey J."/>
            <person name="Good R."/>
            <person name="Gotea V."/>
            <person name="Gravely B."/>
            <person name="Greenberg A.J."/>
            <person name="Griffiths-Jones S."/>
            <person name="Gross S."/>
            <person name="Guigo R."/>
            <person name="Gustafson E.A."/>
            <person name="Haerty W."/>
            <person name="Hahn M.W."/>
            <person name="Halligan D.L."/>
            <person name="Halpern A.L."/>
            <person name="Halter G.M."/>
            <person name="Han M.V."/>
            <person name="Heger A."/>
            <person name="Hillier L."/>
            <person name="Hinrichs A.S."/>
            <person name="Holmes I."/>
            <person name="Hoskins R.A."/>
            <person name="Hubisz M.J."/>
            <person name="Hultmark D."/>
            <person name="Huntley M.A."/>
            <person name="Jaffe D.B."/>
            <person name="Jagadeeshan S."/>
            <person name="Jeck W.R."/>
            <person name="Johnson J."/>
            <person name="Jones C.D."/>
            <person name="Jordan W.C."/>
            <person name="Karpen G.H."/>
            <person name="Kataoka E."/>
            <person name="Keightley P.D."/>
            <person name="Kheradpour P."/>
            <person name="Kirkness E.F."/>
            <person name="Koerich L.B."/>
            <person name="Kristiansen K."/>
            <person name="Kudrna D."/>
            <person name="Kulathinal R.J."/>
            <person name="Kumar S."/>
            <person name="Kwok R."/>
            <person name="Lander E."/>
            <person name="Langley C.H."/>
            <person name="Lapoint R."/>
            <person name="Lazzaro B.P."/>
            <person name="Lee S.J."/>
            <person name="Levesque L."/>
            <person name="Li R."/>
            <person name="Lin C.F."/>
            <person name="Lin M.F."/>
            <person name="Lindblad-Toh K."/>
            <person name="Llopart A."/>
            <person name="Long M."/>
            <person name="Low L."/>
            <person name="Lozovsky E."/>
            <person name="Lu J."/>
            <person name="Luo M."/>
            <person name="Machado C.A."/>
            <person name="Makalowski W."/>
            <person name="Marzo M."/>
            <person name="Matsuda M."/>
            <person name="Matzkin L."/>
            <person name="McAllister B."/>
            <person name="McBride C.S."/>
            <person name="McKernan B."/>
            <person name="McKernan K."/>
            <person name="Mendez-Lago M."/>
            <person name="Minx P."/>
            <person name="Mollenhauer M.U."/>
            <person name="Montooth K."/>
            <person name="Mount S.M."/>
            <person name="Mu X."/>
            <person name="Myers E."/>
            <person name="Negre B."/>
            <person name="Newfeld S."/>
            <person name="Nielsen R."/>
            <person name="Noor M.A."/>
            <person name="O'Grady P."/>
            <person name="Pachter L."/>
            <person name="Papaceit M."/>
            <person name="Parisi M.J."/>
            <person name="Parisi M."/>
            <person name="Parts L."/>
            <person name="Pedersen J.S."/>
            <person name="Pesole G."/>
            <person name="Phillippy A.M."/>
            <person name="Ponting C.P."/>
            <person name="Pop M."/>
            <person name="Porcelli D."/>
            <person name="Powell J.R."/>
            <person name="Prohaska S."/>
            <person name="Pruitt K."/>
            <person name="Puig M."/>
            <person name="Quesneville H."/>
            <person name="Ram K.R."/>
            <person name="Rand D."/>
            <person name="Rasmussen M.D."/>
            <person name="Reed L.K."/>
            <person name="Reenan R."/>
            <person name="Reily A."/>
            <person name="Remington K.A."/>
            <person name="Rieger T.T."/>
            <person name="Ritchie M.G."/>
            <person name="Robin C."/>
            <person name="Rogers Y.H."/>
            <person name="Rohde C."/>
            <person name="Rozas J."/>
            <person name="Rubenfield M.J."/>
            <person name="Ruiz A."/>
            <person name="Russo S."/>
            <person name="Salzberg S.L."/>
            <person name="Sanchez-Gracia A."/>
            <person name="Saranga D.J."/>
            <person name="Sato H."/>
            <person name="Schaeffer S.W."/>
            <person name="Schatz M.C."/>
            <person name="Schlenke T."/>
            <person name="Schwartz R."/>
            <person name="Segarra C."/>
            <person name="Singh R.S."/>
            <person name="Sirot L."/>
            <person name="Sirota M."/>
            <person name="Sisneros N.B."/>
            <person name="Smith C.D."/>
            <person name="Smith T.F."/>
            <person name="Spieth J."/>
            <person name="Stage D.E."/>
            <person name="Stark A."/>
            <person name="Stephan W."/>
            <person name="Strausberg R.L."/>
            <person name="Strempel S."/>
            <person name="Sturgill D."/>
            <person name="Sutton G."/>
            <person name="Sutton G.G."/>
            <person name="Tao W."/>
            <person name="Teichmann S."/>
            <person name="Tobari Y.N."/>
            <person name="Tomimura Y."/>
            <person name="Tsolas J.M."/>
            <person name="Valente V.L."/>
            <person name="Venter E."/>
            <person name="Venter J.C."/>
            <person name="Vicario S."/>
            <person name="Vieira F.G."/>
            <person name="Vilella A.J."/>
            <person name="Villasante A."/>
            <person name="Walenz B."/>
            <person name="Wang J."/>
            <person name="Wasserman M."/>
            <person name="Watts T."/>
            <person name="Wilson D."/>
            <person name="Wilson R.K."/>
            <person name="Wing R.A."/>
            <person name="Wolfner M.F."/>
            <person name="Wong A."/>
            <person name="Wong G.K."/>
            <person name="Wu C.I."/>
            <person name="Wu G."/>
            <person name="Yamamoto D."/>
            <person name="Yang H.P."/>
            <person name="Yang S.P."/>
            <person name="Yorke J.A."/>
            <person name="Yoshida K."/>
            <person name="Zdobnov E."/>
            <person name="Zhang P."/>
            <person name="Zhang Y."/>
            <person name="Zimin A.V."/>
            <person name="Baldwin J."/>
            <person name="Abdouelleil A."/>
            <person name="Abdulkadir J."/>
            <person name="Abebe A."/>
            <person name="Abera B."/>
            <person name="Abreu J."/>
            <person name="Acer S.C."/>
            <person name="Aftuck L."/>
            <person name="Alexander A."/>
            <person name="An P."/>
            <person name="Anderson E."/>
            <person name="Anderson S."/>
            <person name="Arachi H."/>
            <person name="Azer M."/>
            <person name="Bachantsang P."/>
            <person name="Barry A."/>
            <person name="Bayul T."/>
            <person name="Berlin A."/>
            <person name="Bessette D."/>
            <person name="Bloom T."/>
            <person name="Blye J."/>
            <person name="Boguslavskiy L."/>
            <person name="Bonnet C."/>
            <person name="Boukhgalter B."/>
            <person name="Bourzgui I."/>
            <person name="Brown A."/>
            <person name="Cahill P."/>
            <person name="Channer S."/>
            <person name="Cheshatsang Y."/>
            <person name="Chuda L."/>
            <person name="Citroen M."/>
            <person name="Collymore A."/>
            <person name="Cooke P."/>
            <person name="Costello M."/>
            <person name="D'Aco K."/>
            <person name="Daza R."/>
            <person name="De Haan G."/>
            <person name="DeGray S."/>
            <person name="DeMaso C."/>
            <person name="Dhargay N."/>
            <person name="Dooley K."/>
            <person name="Dooley E."/>
            <person name="Doricent M."/>
            <person name="Dorje P."/>
            <person name="Dorjee K."/>
            <person name="Dupes A."/>
            <person name="Elong R."/>
            <person name="Falk J."/>
            <person name="Farina A."/>
            <person name="Faro S."/>
            <person name="Ferguson D."/>
            <person name="Fisher S."/>
            <person name="Foley C.D."/>
            <person name="Franke A."/>
            <person name="Friedrich D."/>
            <person name="Gadbois L."/>
            <person name="Gearin G."/>
            <person name="Gearin C.R."/>
            <person name="Giannoukos G."/>
            <person name="Goode T."/>
            <person name="Graham J."/>
            <person name="Grandbois E."/>
            <person name="Grewal S."/>
            <person name="Gyaltsen K."/>
            <person name="Hafez N."/>
            <person name="Hagos B."/>
            <person name="Hall J."/>
            <person name="Henson C."/>
            <person name="Hollinger A."/>
            <person name="Honan T."/>
            <person name="Huard M.D."/>
            <person name="Hughes L."/>
            <person name="Hurhula B."/>
            <person name="Husby M.E."/>
            <person name="Kamat A."/>
            <person name="Kanga B."/>
            <person name="Kashin S."/>
            <person name="Khazanovich D."/>
            <person name="Kisner P."/>
            <person name="Lance K."/>
            <person name="Lara M."/>
            <person name="Lee W."/>
            <person name="Lennon N."/>
            <person name="Letendre F."/>
            <person name="LeVine R."/>
            <person name="Lipovsky A."/>
            <person name="Liu X."/>
            <person name="Liu J."/>
            <person name="Liu S."/>
            <person name="Lokyitsang T."/>
            <person name="Lokyitsang Y."/>
            <person name="Lubonja R."/>
            <person name="Lui A."/>
            <person name="MacDonald P."/>
            <person name="Magnisalis V."/>
            <person name="Maru K."/>
            <person name="Matthews C."/>
            <person name="McCusker W."/>
            <person name="McDonough S."/>
            <person name="Mehta T."/>
            <person name="Meldrim J."/>
            <person name="Meneus L."/>
            <person name="Mihai O."/>
            <person name="Mihalev A."/>
            <person name="Mihova T."/>
            <person name="Mittelman R."/>
            <person name="Mlenga V."/>
            <person name="Montmayeur A."/>
            <person name="Mulrain L."/>
            <person name="Navidi A."/>
            <person name="Naylor J."/>
            <person name="Negash T."/>
            <person name="Nguyen T."/>
            <person name="Nguyen N."/>
            <person name="Nicol R."/>
            <person name="Norbu C."/>
            <person name="Norbu N."/>
            <person name="Novod N."/>
            <person name="O'Neill B."/>
            <person name="Osman S."/>
            <person name="Markiewicz E."/>
            <person name="Oyono O.L."/>
            <person name="Patti C."/>
            <person name="Phunkhang P."/>
            <person name="Pierre F."/>
            <person name="Priest M."/>
            <person name="Raghuraman S."/>
            <person name="Rege F."/>
            <person name="Reyes R."/>
            <person name="Rise C."/>
            <person name="Rogov P."/>
            <person name="Ross K."/>
            <person name="Ryan E."/>
            <person name="Settipalli S."/>
            <person name="Shea T."/>
            <person name="Sherpa N."/>
            <person name="Shi L."/>
            <person name="Shih D."/>
            <person name="Sparrow T."/>
            <person name="Spaulding J."/>
            <person name="Stalker J."/>
            <person name="Stange-Thomann N."/>
            <person name="Stavropoulos S."/>
            <person name="Stone C."/>
            <person name="Strader C."/>
            <person name="Tesfaye S."/>
            <person name="Thomson T."/>
            <person name="Thoulutsang Y."/>
            <person name="Thoulutsang D."/>
            <person name="Topham K."/>
            <person name="Topping I."/>
            <person name="Tsamla T."/>
            <person name="Vassiliev H."/>
            <person name="Vo A."/>
            <person name="Wangchuk T."/>
            <person name="Wangdi T."/>
            <person name="Weiand M."/>
            <person name="Wilkinson J."/>
            <person name="Wilson A."/>
            <person name="Yadav S."/>
            <person name="Young G."/>
            <person name="Yu Q."/>
            <person name="Zembek L."/>
            <person name="Zhong D."/>
            <person name="Zimmer A."/>
            <person name="Zwirko Z."/>
            <person name="Jaffe D.B."/>
            <person name="Alvarez P."/>
            <person name="Brockman W."/>
            <person name="Butler J."/>
            <person name="Chin C."/>
            <person name="Gnerre S."/>
            <person name="Grabherr M."/>
            <person name="Kleber M."/>
            <person name="Mauceli E."/>
            <person name="MacCallum I."/>
        </authorList>
    </citation>
    <scope>NUCLEOTIDE SEQUENCE [LARGE SCALE GENOMIC DNA]</scope>
    <source>
        <strain evidence="3">white501</strain>
    </source>
</reference>
<evidence type="ECO:0000313" key="2">
    <source>
        <dbReference type="EMBL" id="EDX06320.1"/>
    </source>
</evidence>
<evidence type="ECO:0000256" key="1">
    <source>
        <dbReference type="SAM" id="MobiDB-lite"/>
    </source>
</evidence>
<feature type="compositionally biased region" description="Basic and acidic residues" evidence="1">
    <location>
        <begin position="15"/>
        <end position="25"/>
    </location>
</feature>